<protein>
    <submittedName>
        <fullName evidence="9">MFS general substrate transporter</fullName>
    </submittedName>
</protein>
<feature type="transmembrane region" description="Helical" evidence="7">
    <location>
        <begin position="21"/>
        <end position="46"/>
    </location>
</feature>
<feature type="transmembrane region" description="Helical" evidence="7">
    <location>
        <begin position="175"/>
        <end position="197"/>
    </location>
</feature>
<dbReference type="PROSITE" id="PS50850">
    <property type="entry name" value="MFS"/>
    <property type="match status" value="1"/>
</dbReference>
<organism evidence="9 10">
    <name type="scientific">Mycena pura</name>
    <dbReference type="NCBI Taxonomy" id="153505"/>
    <lineage>
        <taxon>Eukaryota</taxon>
        <taxon>Fungi</taxon>
        <taxon>Dikarya</taxon>
        <taxon>Basidiomycota</taxon>
        <taxon>Agaricomycotina</taxon>
        <taxon>Agaricomycetes</taxon>
        <taxon>Agaricomycetidae</taxon>
        <taxon>Agaricales</taxon>
        <taxon>Marasmiineae</taxon>
        <taxon>Mycenaceae</taxon>
        <taxon>Mycena</taxon>
    </lineage>
</organism>
<evidence type="ECO:0000256" key="2">
    <source>
        <dbReference type="ARBA" id="ARBA00022448"/>
    </source>
</evidence>
<dbReference type="GO" id="GO:0005886">
    <property type="term" value="C:plasma membrane"/>
    <property type="evidence" value="ECO:0007669"/>
    <property type="project" value="TreeGrafter"/>
</dbReference>
<comment type="subcellular location">
    <subcellularLocation>
        <location evidence="1">Endomembrane system</location>
        <topology evidence="1">Multi-pass membrane protein</topology>
    </subcellularLocation>
</comment>
<dbReference type="PANTHER" id="PTHR23501:SF191">
    <property type="entry name" value="VACUOLAR BASIC AMINO ACID TRANSPORTER 4"/>
    <property type="match status" value="1"/>
</dbReference>
<dbReference type="GO" id="GO:0012505">
    <property type="term" value="C:endomembrane system"/>
    <property type="evidence" value="ECO:0007669"/>
    <property type="project" value="UniProtKB-SubCell"/>
</dbReference>
<dbReference type="Proteomes" id="UP001219525">
    <property type="component" value="Unassembled WGS sequence"/>
</dbReference>
<dbReference type="Pfam" id="PF07690">
    <property type="entry name" value="MFS_1"/>
    <property type="match status" value="1"/>
</dbReference>
<feature type="transmembrane region" description="Helical" evidence="7">
    <location>
        <begin position="147"/>
        <end position="169"/>
    </location>
</feature>
<dbReference type="GO" id="GO:0015174">
    <property type="term" value="F:basic amino acid transmembrane transporter activity"/>
    <property type="evidence" value="ECO:0007669"/>
    <property type="project" value="TreeGrafter"/>
</dbReference>
<evidence type="ECO:0000313" key="9">
    <source>
        <dbReference type="EMBL" id="KAJ7221426.1"/>
    </source>
</evidence>
<feature type="transmembrane region" description="Helical" evidence="7">
    <location>
        <begin position="58"/>
        <end position="77"/>
    </location>
</feature>
<feature type="transmembrane region" description="Helical" evidence="7">
    <location>
        <begin position="89"/>
        <end position="108"/>
    </location>
</feature>
<evidence type="ECO:0000256" key="3">
    <source>
        <dbReference type="ARBA" id="ARBA00022692"/>
    </source>
</evidence>
<evidence type="ECO:0000256" key="4">
    <source>
        <dbReference type="ARBA" id="ARBA00022989"/>
    </source>
</evidence>
<keyword evidence="5 7" id="KW-0472">Membrane</keyword>
<name>A0AAD6YI22_9AGAR</name>
<proteinExistence type="predicted"/>
<dbReference type="AlphaFoldDB" id="A0AAD6YI22"/>
<evidence type="ECO:0000313" key="10">
    <source>
        <dbReference type="Proteomes" id="UP001219525"/>
    </source>
</evidence>
<feature type="transmembrane region" description="Helical" evidence="7">
    <location>
        <begin position="358"/>
        <end position="375"/>
    </location>
</feature>
<feature type="transmembrane region" description="Helical" evidence="7">
    <location>
        <begin position="489"/>
        <end position="509"/>
    </location>
</feature>
<evidence type="ECO:0000256" key="6">
    <source>
        <dbReference type="SAM" id="MobiDB-lite"/>
    </source>
</evidence>
<feature type="transmembrane region" description="Helical" evidence="7">
    <location>
        <begin position="218"/>
        <end position="240"/>
    </location>
</feature>
<evidence type="ECO:0000256" key="1">
    <source>
        <dbReference type="ARBA" id="ARBA00004127"/>
    </source>
</evidence>
<dbReference type="PANTHER" id="PTHR23501">
    <property type="entry name" value="MAJOR FACILITATOR SUPERFAMILY"/>
    <property type="match status" value="1"/>
</dbReference>
<dbReference type="GO" id="GO:0000329">
    <property type="term" value="C:fungal-type vacuole membrane"/>
    <property type="evidence" value="ECO:0007669"/>
    <property type="project" value="TreeGrafter"/>
</dbReference>
<sequence>MATERTPLVPKSPAEASRRDFALLLTGIWSLTFISSLDLTIVATLISTIGSSLESMQLSSWLGTAYLLSLTACTPLYGRLANVLGRRPCVLFAGTLFGLGTILCGFAQNMPQLIACRALAGMGGGGMTVVGSVIISDSVSLKSRGLYQGFANLLFGLGSAVGAPLGGWIGDTIGWRAAFLFQAPLLSCGLTLLFLKVREPPLVLNAARTTLLAKLKRIDYAGAVSLVAALLTFLVGMNYKTTAGHEWGDPRVWGYLVAAAVLLLGFLAVEFKFAVEPIMAVTILKQRTPFFVAIHNFILSVLSFSILYNTPLYFTAARLRTSANAGSHLIPNSACVAVGSLFAGWYMRRTGRYWKLQALAGLGIIAANCVLASWTRRTPEWVLYTTLMPMGFGSAFTLTTTLLALIASVPTDDIPLATGLSYLFRTTGQVLGVSLSAALTQTILARELRVRIVGEGADEIIAKILASTAYIHTLPTELQNKASESWMRALHVVFLCHIVVAVCLFLSSLPVEELALPDTLGSAQPAGPPGTADAETPREES</sequence>
<feature type="transmembrane region" description="Helical" evidence="7">
    <location>
        <begin position="290"/>
        <end position="308"/>
    </location>
</feature>
<feature type="domain" description="Major facilitator superfamily (MFS) profile" evidence="8">
    <location>
        <begin position="24"/>
        <end position="515"/>
    </location>
</feature>
<dbReference type="Gene3D" id="1.20.1250.20">
    <property type="entry name" value="MFS general substrate transporter like domains"/>
    <property type="match status" value="1"/>
</dbReference>
<feature type="transmembrane region" description="Helical" evidence="7">
    <location>
        <begin position="381"/>
        <end position="406"/>
    </location>
</feature>
<dbReference type="SUPFAM" id="SSF103473">
    <property type="entry name" value="MFS general substrate transporter"/>
    <property type="match status" value="1"/>
</dbReference>
<accession>A0AAD6YI22</accession>
<reference evidence="9" key="1">
    <citation type="submission" date="2023-03" db="EMBL/GenBank/DDBJ databases">
        <title>Massive genome expansion in bonnet fungi (Mycena s.s.) driven by repeated elements and novel gene families across ecological guilds.</title>
        <authorList>
            <consortium name="Lawrence Berkeley National Laboratory"/>
            <person name="Harder C.B."/>
            <person name="Miyauchi S."/>
            <person name="Viragh M."/>
            <person name="Kuo A."/>
            <person name="Thoen E."/>
            <person name="Andreopoulos B."/>
            <person name="Lu D."/>
            <person name="Skrede I."/>
            <person name="Drula E."/>
            <person name="Henrissat B."/>
            <person name="Morin E."/>
            <person name="Kohler A."/>
            <person name="Barry K."/>
            <person name="LaButti K."/>
            <person name="Morin E."/>
            <person name="Salamov A."/>
            <person name="Lipzen A."/>
            <person name="Mereny Z."/>
            <person name="Hegedus B."/>
            <person name="Baldrian P."/>
            <person name="Stursova M."/>
            <person name="Weitz H."/>
            <person name="Taylor A."/>
            <person name="Grigoriev I.V."/>
            <person name="Nagy L.G."/>
            <person name="Martin F."/>
            <person name="Kauserud H."/>
        </authorList>
    </citation>
    <scope>NUCLEOTIDE SEQUENCE</scope>
    <source>
        <strain evidence="9">9144</strain>
    </source>
</reference>
<evidence type="ECO:0000256" key="7">
    <source>
        <dbReference type="SAM" id="Phobius"/>
    </source>
</evidence>
<dbReference type="InterPro" id="IPR011701">
    <property type="entry name" value="MFS"/>
</dbReference>
<feature type="transmembrane region" description="Helical" evidence="7">
    <location>
        <begin position="328"/>
        <end position="346"/>
    </location>
</feature>
<keyword evidence="3 7" id="KW-0812">Transmembrane</keyword>
<keyword evidence="4 7" id="KW-1133">Transmembrane helix</keyword>
<evidence type="ECO:0000256" key="5">
    <source>
        <dbReference type="ARBA" id="ARBA00023136"/>
    </source>
</evidence>
<comment type="caution">
    <text evidence="9">The sequence shown here is derived from an EMBL/GenBank/DDBJ whole genome shotgun (WGS) entry which is preliminary data.</text>
</comment>
<feature type="transmembrane region" description="Helical" evidence="7">
    <location>
        <begin position="114"/>
        <end position="135"/>
    </location>
</feature>
<gene>
    <name evidence="9" type="ORF">GGX14DRAFT_669695</name>
</gene>
<keyword evidence="10" id="KW-1185">Reference proteome</keyword>
<evidence type="ECO:0000259" key="8">
    <source>
        <dbReference type="PROSITE" id="PS50850"/>
    </source>
</evidence>
<dbReference type="InterPro" id="IPR036259">
    <property type="entry name" value="MFS_trans_sf"/>
</dbReference>
<dbReference type="InterPro" id="IPR020846">
    <property type="entry name" value="MFS_dom"/>
</dbReference>
<feature type="transmembrane region" description="Helical" evidence="7">
    <location>
        <begin position="252"/>
        <end position="269"/>
    </location>
</feature>
<keyword evidence="2" id="KW-0813">Transport</keyword>
<feature type="region of interest" description="Disordered" evidence="6">
    <location>
        <begin position="520"/>
        <end position="541"/>
    </location>
</feature>
<dbReference type="EMBL" id="JARJCW010000008">
    <property type="protein sequence ID" value="KAJ7221426.1"/>
    <property type="molecule type" value="Genomic_DNA"/>
</dbReference>